<reference evidence="2 3" key="1">
    <citation type="submission" date="2018-07" db="EMBL/GenBank/DDBJ databases">
        <title>Genome sequences of Haloplanus salinus JCM 18368T.</title>
        <authorList>
            <person name="Kim Y.B."/>
            <person name="Roh S.W."/>
        </authorList>
    </citation>
    <scope>NUCLEOTIDE SEQUENCE [LARGE SCALE GENOMIC DNA]</scope>
    <source>
        <strain evidence="2 3">JCM 18368</strain>
    </source>
</reference>
<comment type="caution">
    <text evidence="2">The sequence shown here is derived from an EMBL/GenBank/DDBJ whole genome shotgun (WGS) entry which is preliminary data.</text>
</comment>
<dbReference type="AlphaFoldDB" id="A0A368NCU1"/>
<evidence type="ECO:0000313" key="2">
    <source>
        <dbReference type="EMBL" id="RCU47374.1"/>
    </source>
</evidence>
<organism evidence="2 3">
    <name type="scientific">Haloplanus salinus</name>
    <dbReference type="NCBI Taxonomy" id="1126245"/>
    <lineage>
        <taxon>Archaea</taxon>
        <taxon>Methanobacteriati</taxon>
        <taxon>Methanobacteriota</taxon>
        <taxon>Stenosarchaea group</taxon>
        <taxon>Halobacteria</taxon>
        <taxon>Halobacteriales</taxon>
        <taxon>Haloferacaceae</taxon>
        <taxon>Haloplanus</taxon>
    </lineage>
</organism>
<feature type="region of interest" description="Disordered" evidence="1">
    <location>
        <begin position="1"/>
        <end position="67"/>
    </location>
</feature>
<evidence type="ECO:0000313" key="3">
    <source>
        <dbReference type="Proteomes" id="UP000252189"/>
    </source>
</evidence>
<name>A0A368NCU1_9EURY</name>
<accession>A0A368NCU1</accession>
<protein>
    <submittedName>
        <fullName evidence="2">Replication protein</fullName>
    </submittedName>
</protein>
<dbReference type="Pfam" id="PF07232">
    <property type="entry name" value="DUF1424"/>
    <property type="match status" value="1"/>
</dbReference>
<gene>
    <name evidence="2" type="ORF">DU504_08725</name>
</gene>
<feature type="compositionally biased region" description="Basic and acidic residues" evidence="1">
    <location>
        <begin position="54"/>
        <end position="67"/>
    </location>
</feature>
<feature type="compositionally biased region" description="Polar residues" evidence="1">
    <location>
        <begin position="473"/>
        <end position="482"/>
    </location>
</feature>
<dbReference type="InterPro" id="IPR009870">
    <property type="entry name" value="DUF1424"/>
</dbReference>
<sequence>MGGRPGSPSARSRPEGESQRGCGAGAVAVSDPTSVTGPHAPDWESRSRPSKNNCKPDSKESEPAEERISGRYWWRRKNGTVDEMLDTLSQRMSRPAAVREKTKLREDCVRDRAAGGYRSKPMSAVVREFLSWYNDYRHAHLLFNDPDGNTVRSKMENSHQPGYGNRYYARFKALERQVIQKFDNPYSCILTFSGSHENADGDWRCPVDHLRDVIDTWRPERGGGVYYQLRQALDGMEWEYCVGVEHNSKGYGHVHVGVFVDGEITESDFHSVIDKHLRLCDIAHRDAHNYYHPDSKKKPISVRRIDPGLDPEDYDSSEDAVGNVASYLAEYIGAANESELFDRSPEELYFRAACWSSGTQRVRFSTGANEMIRQDRDESSRVEAVGPVNHGWKPNATEEKIAEAANDPDRSITEWLEQPDGGRWTLQGIGRVDNEGETTYEIEQSTVQYREIQGAESLDPPKQLPADRPRPPSTISSLTEFG</sequence>
<dbReference type="Proteomes" id="UP000252189">
    <property type="component" value="Unassembled WGS sequence"/>
</dbReference>
<evidence type="ECO:0000256" key="1">
    <source>
        <dbReference type="SAM" id="MobiDB-lite"/>
    </source>
</evidence>
<proteinExistence type="predicted"/>
<keyword evidence="3" id="KW-1185">Reference proteome</keyword>
<dbReference type="EMBL" id="QPHM01000001">
    <property type="protein sequence ID" value="RCU47374.1"/>
    <property type="molecule type" value="Genomic_DNA"/>
</dbReference>
<feature type="region of interest" description="Disordered" evidence="1">
    <location>
        <begin position="454"/>
        <end position="482"/>
    </location>
</feature>